<dbReference type="EMBL" id="JSCE01000020">
    <property type="protein sequence ID" value="KHM53045.1"/>
    <property type="molecule type" value="Genomic_DNA"/>
</dbReference>
<dbReference type="SUPFAM" id="SSF55298">
    <property type="entry name" value="YjgF-like"/>
    <property type="match status" value="1"/>
</dbReference>
<evidence type="ECO:0000313" key="2">
    <source>
        <dbReference type="EMBL" id="KHM53045.1"/>
    </source>
</evidence>
<dbReference type="PANTHER" id="PTHR11803:SF39">
    <property type="entry name" value="2-IMINOBUTANOATE_2-IMINOPROPANOATE DEAMINASE"/>
    <property type="match status" value="1"/>
</dbReference>
<dbReference type="InterPro" id="IPR035959">
    <property type="entry name" value="RutC-like_sf"/>
</dbReference>
<dbReference type="PANTHER" id="PTHR11803">
    <property type="entry name" value="2-IMINOBUTANOATE/2-IMINOPROPANOATE DEAMINASE RIDA"/>
    <property type="match status" value="1"/>
</dbReference>
<reference evidence="2 3" key="1">
    <citation type="journal article" date="2013" name="PLoS ONE">
        <title>Identification and characterization of three novel lipases belonging to families II and V from Anaerovibrio lipolyticus 5ST.</title>
        <authorList>
            <person name="Prive F."/>
            <person name="Kaderbhai N.N."/>
            <person name="Girdwood S."/>
            <person name="Worgan H.J."/>
            <person name="Pinloche E."/>
            <person name="Scollan N.D."/>
            <person name="Huws S.A."/>
            <person name="Newbold C.J."/>
        </authorList>
    </citation>
    <scope>NUCLEOTIDE SEQUENCE [LARGE SCALE GENOMIC DNA]</scope>
    <source>
        <strain evidence="2 3">5S</strain>
    </source>
</reference>
<sequence length="128" mass="14069">MKSITIDSKLENKGHYVPGVISNGMLYISGQLPVHHETGAPLADNITQQTLDALHNVELVLNAAGLKKENVIMCHVYIPNVEYWDEVNAAYAKFFGTHKPARVVVPSRELHGGALVEIEAMAEIPKLK</sequence>
<dbReference type="PROSITE" id="PS01094">
    <property type="entry name" value="UPF0076"/>
    <property type="match status" value="1"/>
</dbReference>
<dbReference type="RefSeq" id="WP_039205881.1">
    <property type="nucleotide sequence ID" value="NZ_JSCE01000020.1"/>
</dbReference>
<dbReference type="Pfam" id="PF01042">
    <property type="entry name" value="Ribonuc_L-PSP"/>
    <property type="match status" value="1"/>
</dbReference>
<keyword evidence="3" id="KW-1185">Reference proteome</keyword>
<accession>A0A0B2JXK2</accession>
<dbReference type="AlphaFoldDB" id="A0A0B2JXK2"/>
<evidence type="ECO:0000256" key="1">
    <source>
        <dbReference type="ARBA" id="ARBA00010552"/>
    </source>
</evidence>
<dbReference type="InterPro" id="IPR019897">
    <property type="entry name" value="RidA_CS"/>
</dbReference>
<protein>
    <submittedName>
        <fullName evidence="2">Uncharacterized protein</fullName>
    </submittedName>
</protein>
<dbReference type="Gene3D" id="3.30.1330.40">
    <property type="entry name" value="RutC-like"/>
    <property type="match status" value="1"/>
</dbReference>
<comment type="similarity">
    <text evidence="1">Belongs to the RutC family.</text>
</comment>
<dbReference type="GO" id="GO:0019239">
    <property type="term" value="F:deaminase activity"/>
    <property type="evidence" value="ECO:0007669"/>
    <property type="project" value="TreeGrafter"/>
</dbReference>
<dbReference type="Proteomes" id="UP000030993">
    <property type="component" value="Unassembled WGS sequence"/>
</dbReference>
<evidence type="ECO:0000313" key="3">
    <source>
        <dbReference type="Proteomes" id="UP000030993"/>
    </source>
</evidence>
<dbReference type="InterPro" id="IPR006175">
    <property type="entry name" value="YjgF/YER057c/UK114"/>
</dbReference>
<proteinExistence type="inferred from homology"/>
<comment type="caution">
    <text evidence="2">The sequence shown here is derived from an EMBL/GenBank/DDBJ whole genome shotgun (WGS) entry which is preliminary data.</text>
</comment>
<dbReference type="GO" id="GO:0005829">
    <property type="term" value="C:cytosol"/>
    <property type="evidence" value="ECO:0007669"/>
    <property type="project" value="TreeGrafter"/>
</dbReference>
<name>A0A0B2JXK2_9FIRM</name>
<dbReference type="CDD" id="cd00448">
    <property type="entry name" value="YjgF_YER057c_UK114_family"/>
    <property type="match status" value="1"/>
</dbReference>
<organism evidence="2 3">
    <name type="scientific">Anaerovibrio lipolyticus</name>
    <dbReference type="NCBI Taxonomy" id="82374"/>
    <lineage>
        <taxon>Bacteria</taxon>
        <taxon>Bacillati</taxon>
        <taxon>Bacillota</taxon>
        <taxon>Negativicutes</taxon>
        <taxon>Selenomonadales</taxon>
        <taxon>Selenomonadaceae</taxon>
        <taxon>Anaerovibrio</taxon>
    </lineage>
</organism>
<gene>
    <name evidence="2" type="ORF">NZ47_01190</name>
</gene>
<dbReference type="STRING" id="82374.NZ47_01190"/>